<evidence type="ECO:0000313" key="2">
    <source>
        <dbReference type="EMBL" id="RUT78845.1"/>
    </source>
</evidence>
<dbReference type="Pfam" id="PF13186">
    <property type="entry name" value="SPASM"/>
    <property type="match status" value="1"/>
</dbReference>
<dbReference type="AlphaFoldDB" id="A0A434AWG4"/>
<dbReference type="NCBIfam" id="TIGR04193">
    <property type="entry name" value="SPASM_w_grasp"/>
    <property type="match status" value="1"/>
</dbReference>
<keyword evidence="3" id="KW-1185">Reference proteome</keyword>
<dbReference type="RefSeq" id="WP_127343247.1">
    <property type="nucleotide sequence ID" value="NZ_RJJX01000006.1"/>
</dbReference>
<comment type="caution">
    <text evidence="2">The sequence shown here is derived from an EMBL/GenBank/DDBJ whole genome shotgun (WGS) entry which is preliminary data.</text>
</comment>
<evidence type="ECO:0000313" key="3">
    <source>
        <dbReference type="Proteomes" id="UP000282985"/>
    </source>
</evidence>
<dbReference type="OrthoDB" id="9808591at2"/>
<evidence type="ECO:0000259" key="1">
    <source>
        <dbReference type="Pfam" id="PF13186"/>
    </source>
</evidence>
<dbReference type="InterPro" id="IPR058240">
    <property type="entry name" value="rSAM_sf"/>
</dbReference>
<reference evidence="2 3" key="1">
    <citation type="submission" date="2018-11" db="EMBL/GenBank/DDBJ databases">
        <title>Parancylomarina longa gen. nov., sp. nov., isolated from sediments of southern Okinawa.</title>
        <authorList>
            <person name="Fu T."/>
        </authorList>
    </citation>
    <scope>NUCLEOTIDE SEQUENCE [LARGE SCALE GENOMIC DNA]</scope>
    <source>
        <strain evidence="2 3">T3-2 S1-C</strain>
    </source>
</reference>
<dbReference type="InterPro" id="IPR023885">
    <property type="entry name" value="4Fe4S-binding_SPASM_dom"/>
</dbReference>
<dbReference type="EMBL" id="RJJX01000006">
    <property type="protein sequence ID" value="RUT78845.1"/>
    <property type="molecule type" value="Genomic_DNA"/>
</dbReference>
<sequence>MNQDYYKLFACCVPVRGYLRSAVCDLQRKDYWLIPNDLCDILLKDKDESVNNLIEKHKGIDVKGYFEYLFENEICFPCDQEDLELFPELDKQWHIPFEFETCIVDFAADLIKELPKIVDEISDFAIPNVQLRFYSEISQKELKQVINAFFNSKIKFIELIVPNIFCEEFIDDLVLETSKIRLIVLTSSQNRGRRDVEQATVYHTEQVVDTHNHCGIIQEEQFVCEMRTFCESTKFNSCLNCKVSIDVDGNIRNCPSMKESFGNIRNTTIDEALSHPDFKKYWSISKDTIEVCKDCEYRHMCTDCRAYLKQPGNIYSQPAKCFYNPYIAKWKGDDGYIPVEEYGLYNEEGKFVLDKLKVDSLNLELWGA</sequence>
<dbReference type="Proteomes" id="UP000282985">
    <property type="component" value="Unassembled WGS sequence"/>
</dbReference>
<protein>
    <submittedName>
        <fullName evidence="2">Grasp-with-spasm system SPASM domain peptide maturase</fullName>
    </submittedName>
</protein>
<dbReference type="Gene3D" id="3.20.20.70">
    <property type="entry name" value="Aldolase class I"/>
    <property type="match status" value="1"/>
</dbReference>
<feature type="domain" description="4Fe4S-binding SPASM" evidence="1">
    <location>
        <begin position="240"/>
        <end position="296"/>
    </location>
</feature>
<dbReference type="InterPro" id="IPR013785">
    <property type="entry name" value="Aldolase_TIM"/>
</dbReference>
<gene>
    <name evidence="2" type="primary">gwsS</name>
    <name evidence="2" type="ORF">DLK05_06860</name>
</gene>
<proteinExistence type="predicted"/>
<dbReference type="NCBIfam" id="TIGR04085">
    <property type="entry name" value="rSAM_more_4Fe4S"/>
    <property type="match status" value="1"/>
</dbReference>
<dbReference type="InterPro" id="IPR026497">
    <property type="entry name" value="GRASP-with-SPASM"/>
</dbReference>
<accession>A0A434AWG4</accession>
<organism evidence="2 3">
    <name type="scientific">Ancylomarina longa</name>
    <dbReference type="NCBI Taxonomy" id="2487017"/>
    <lineage>
        <taxon>Bacteria</taxon>
        <taxon>Pseudomonadati</taxon>
        <taxon>Bacteroidota</taxon>
        <taxon>Bacteroidia</taxon>
        <taxon>Marinilabiliales</taxon>
        <taxon>Marinifilaceae</taxon>
        <taxon>Ancylomarina</taxon>
    </lineage>
</organism>
<dbReference type="SUPFAM" id="SSF102114">
    <property type="entry name" value="Radical SAM enzymes"/>
    <property type="match status" value="1"/>
</dbReference>
<name>A0A434AWG4_9BACT</name>